<evidence type="ECO:0000313" key="2">
    <source>
        <dbReference type="EMBL" id="NWB50288.1"/>
    </source>
</evidence>
<sequence>MQFATTDTPRVTLVGTQSSDFETLVAIRIEAMRDSLERIGRFDPVRARERFRDGFSPEFTRYIEVSGERVGFVAVRPLSDGLLLDHLYIKPSAQGLGIGSVVLRQIFREAEAAAPILWVGALRESASNRFYTRHGFQIVESGEFDNYYVRHL</sequence>
<reference evidence="2 3" key="1">
    <citation type="submission" date="2020-04" db="EMBL/GenBank/DDBJ databases">
        <title>Molecular characterization of pseudomonads from Agaricus bisporus reveal novel blotch 2 pathogens in Western Europe.</title>
        <authorList>
            <person name="Taparia T."/>
            <person name="Krijger M."/>
            <person name="Haynes E."/>
            <person name="Elpinstone J.G."/>
            <person name="Noble R."/>
            <person name="Van Der Wolf J."/>
        </authorList>
    </citation>
    <scope>NUCLEOTIDE SEQUENCE [LARGE SCALE GENOMIC DNA]</scope>
    <source>
        <strain evidence="2 3">F1001</strain>
    </source>
</reference>
<dbReference type="EMBL" id="JACAPU010000041">
    <property type="protein sequence ID" value="NWB50288.1"/>
    <property type="molecule type" value="Genomic_DNA"/>
</dbReference>
<keyword evidence="2" id="KW-0808">Transferase</keyword>
<dbReference type="Gene3D" id="3.40.630.30">
    <property type="match status" value="1"/>
</dbReference>
<protein>
    <submittedName>
        <fullName evidence="2">GNAT family N-acetyltransferase</fullName>
    </submittedName>
</protein>
<dbReference type="RefSeq" id="WP_100944141.1">
    <property type="nucleotide sequence ID" value="NZ_JACAPU010000041.1"/>
</dbReference>
<gene>
    <name evidence="2" type="ORF">HX829_27800</name>
</gene>
<dbReference type="Pfam" id="PF13508">
    <property type="entry name" value="Acetyltransf_7"/>
    <property type="match status" value="1"/>
</dbReference>
<evidence type="ECO:0000313" key="3">
    <source>
        <dbReference type="Proteomes" id="UP000582981"/>
    </source>
</evidence>
<name>A0A7Y7WK71_9PSED</name>
<dbReference type="PROSITE" id="PS51186">
    <property type="entry name" value="GNAT"/>
    <property type="match status" value="1"/>
</dbReference>
<proteinExistence type="predicted"/>
<dbReference type="CDD" id="cd04301">
    <property type="entry name" value="NAT_SF"/>
    <property type="match status" value="1"/>
</dbReference>
<dbReference type="SUPFAM" id="SSF55729">
    <property type="entry name" value="Acyl-CoA N-acyltransferases (Nat)"/>
    <property type="match status" value="1"/>
</dbReference>
<dbReference type="Proteomes" id="UP000582981">
    <property type="component" value="Unassembled WGS sequence"/>
</dbReference>
<evidence type="ECO:0000259" key="1">
    <source>
        <dbReference type="PROSITE" id="PS51186"/>
    </source>
</evidence>
<dbReference type="GO" id="GO:0016747">
    <property type="term" value="F:acyltransferase activity, transferring groups other than amino-acyl groups"/>
    <property type="evidence" value="ECO:0007669"/>
    <property type="project" value="InterPro"/>
</dbReference>
<accession>A0A7Y7WK71</accession>
<comment type="caution">
    <text evidence="2">The sequence shown here is derived from an EMBL/GenBank/DDBJ whole genome shotgun (WGS) entry which is preliminary data.</text>
</comment>
<dbReference type="InterPro" id="IPR000182">
    <property type="entry name" value="GNAT_dom"/>
</dbReference>
<dbReference type="InterPro" id="IPR016181">
    <property type="entry name" value="Acyl_CoA_acyltransferase"/>
</dbReference>
<feature type="domain" description="N-acetyltransferase" evidence="1">
    <location>
        <begin position="11"/>
        <end position="152"/>
    </location>
</feature>
<dbReference type="AlphaFoldDB" id="A0A7Y7WK71"/>
<organism evidence="2 3">
    <name type="scientific">Pseudomonas gingeri</name>
    <dbReference type="NCBI Taxonomy" id="117681"/>
    <lineage>
        <taxon>Bacteria</taxon>
        <taxon>Pseudomonadati</taxon>
        <taxon>Pseudomonadota</taxon>
        <taxon>Gammaproteobacteria</taxon>
        <taxon>Pseudomonadales</taxon>
        <taxon>Pseudomonadaceae</taxon>
        <taxon>Pseudomonas</taxon>
    </lineage>
</organism>